<keyword evidence="1" id="KW-0285">Flavoprotein</keyword>
<organism evidence="4 5">
    <name type="scientific">Secundilactobacillus hailunensis</name>
    <dbReference type="NCBI Taxonomy" id="2559923"/>
    <lineage>
        <taxon>Bacteria</taxon>
        <taxon>Bacillati</taxon>
        <taxon>Bacillota</taxon>
        <taxon>Bacilli</taxon>
        <taxon>Lactobacillales</taxon>
        <taxon>Lactobacillaceae</taxon>
        <taxon>Secundilactobacillus</taxon>
    </lineage>
</organism>
<dbReference type="InterPro" id="IPR001155">
    <property type="entry name" value="OxRdtase_FMN_N"/>
</dbReference>
<dbReference type="PANTHER" id="PTHR43656">
    <property type="entry name" value="BINDING OXIDOREDUCTASE, PUTATIVE (AFU_ORTHOLOGUE AFUA_2G08260)-RELATED"/>
    <property type="match status" value="1"/>
</dbReference>
<reference evidence="5" key="1">
    <citation type="journal article" date="2019" name="Int. J. Syst. Evol. Microbiol.">
        <title>The Global Catalogue of Microorganisms (GCM) 10K type strain sequencing project: providing services to taxonomists for standard genome sequencing and annotation.</title>
        <authorList>
            <consortium name="The Broad Institute Genomics Platform"/>
            <consortium name="The Broad Institute Genome Sequencing Center for Infectious Disease"/>
            <person name="Wu L."/>
            <person name="Ma J."/>
        </authorList>
    </citation>
    <scope>NUCLEOTIDE SEQUENCE [LARGE SCALE GENOMIC DNA]</scope>
    <source>
        <strain evidence="5">CCM 8950</strain>
    </source>
</reference>
<dbReference type="Proteomes" id="UP001596190">
    <property type="component" value="Unassembled WGS sequence"/>
</dbReference>
<feature type="domain" description="NADH:flavin oxidoreductase/NADH oxidase N-terminal" evidence="3">
    <location>
        <begin position="13"/>
        <end position="344"/>
    </location>
</feature>
<gene>
    <name evidence="4" type="ORF">ACFP1H_05955</name>
</gene>
<evidence type="ECO:0000256" key="2">
    <source>
        <dbReference type="ARBA" id="ARBA00023002"/>
    </source>
</evidence>
<evidence type="ECO:0000256" key="1">
    <source>
        <dbReference type="ARBA" id="ARBA00022630"/>
    </source>
</evidence>
<dbReference type="Gene3D" id="3.20.20.70">
    <property type="entry name" value="Aldolase class I"/>
    <property type="match status" value="1"/>
</dbReference>
<sequence>MTTKTTKYEKTLTPFEFKNGLTLDNRMVMAPMTTWSGNEDGTVTDQEMAYYRRRVNGLGMVITGSTPVSANAIGFVDEFAGYDDKFIPSLTRLADAAKSGGAKAILQLLHGGNKTNPDLVDPKDIVSSSAVKTKESTYVPPVLPRPATEEELQQIIQDYGQATRRAIVAGFDGVELHGAFGFLFQQFLSPHYNKRTDQYGGSLENRMRFPLAVIDEIQSVIAQYAKRPFILGYRITLEEHFEDGLRLSDSLPFIDELIKKGVDYLHVTLTNVLTSHPHSGSMSDQTYLEILVKHINHRIPLISAGNINTPEEGEEALDKGLDLVAMAHALIINPDWAEKVKSGDTDDIKKQLHASDIPDLKLPDKLWQFLQDSGEWFDIVK</sequence>
<dbReference type="PANTHER" id="PTHR43656:SF2">
    <property type="entry name" value="BINDING OXIDOREDUCTASE, PUTATIVE (AFU_ORTHOLOGUE AFUA_2G08260)-RELATED"/>
    <property type="match status" value="1"/>
</dbReference>
<keyword evidence="2" id="KW-0560">Oxidoreductase</keyword>
<dbReference type="RefSeq" id="WP_137631890.1">
    <property type="nucleotide sequence ID" value="NZ_BJDO01000079.1"/>
</dbReference>
<dbReference type="CDD" id="cd04735">
    <property type="entry name" value="OYE_like_4_FMN"/>
    <property type="match status" value="1"/>
</dbReference>
<dbReference type="InterPro" id="IPR013785">
    <property type="entry name" value="Aldolase_TIM"/>
</dbReference>
<dbReference type="EMBL" id="JBHSSA010000048">
    <property type="protein sequence ID" value="MFC6254127.1"/>
    <property type="molecule type" value="Genomic_DNA"/>
</dbReference>
<evidence type="ECO:0000313" key="5">
    <source>
        <dbReference type="Proteomes" id="UP001596190"/>
    </source>
</evidence>
<accession>A0ABW1T914</accession>
<name>A0ABW1T914_9LACO</name>
<dbReference type="InterPro" id="IPR051799">
    <property type="entry name" value="NADH_flavin_oxidoreductase"/>
</dbReference>
<dbReference type="SUPFAM" id="SSF51395">
    <property type="entry name" value="FMN-linked oxidoreductases"/>
    <property type="match status" value="1"/>
</dbReference>
<evidence type="ECO:0000313" key="4">
    <source>
        <dbReference type="EMBL" id="MFC6254127.1"/>
    </source>
</evidence>
<comment type="caution">
    <text evidence="4">The sequence shown here is derived from an EMBL/GenBank/DDBJ whole genome shotgun (WGS) entry which is preliminary data.</text>
</comment>
<dbReference type="Pfam" id="PF00724">
    <property type="entry name" value="Oxidored_FMN"/>
    <property type="match status" value="1"/>
</dbReference>
<evidence type="ECO:0000259" key="3">
    <source>
        <dbReference type="Pfam" id="PF00724"/>
    </source>
</evidence>
<proteinExistence type="predicted"/>
<keyword evidence="5" id="KW-1185">Reference proteome</keyword>
<protein>
    <submittedName>
        <fullName evidence="4">NADH-dependent flavin oxidoreductase</fullName>
    </submittedName>
</protein>